<dbReference type="EC" id="2.7.13.3" evidence="2"/>
<evidence type="ECO:0000259" key="5">
    <source>
        <dbReference type="PROSITE" id="PS50109"/>
    </source>
</evidence>
<name>A0ABW9RK43_9BACT</name>
<dbReference type="InterPro" id="IPR036890">
    <property type="entry name" value="HATPase_C_sf"/>
</dbReference>
<organism evidence="6 7">
    <name type="scientific">Fulvivirga kasyanovii</name>
    <dbReference type="NCBI Taxonomy" id="396812"/>
    <lineage>
        <taxon>Bacteria</taxon>
        <taxon>Pseudomonadati</taxon>
        <taxon>Bacteroidota</taxon>
        <taxon>Cytophagia</taxon>
        <taxon>Cytophagales</taxon>
        <taxon>Fulvivirgaceae</taxon>
        <taxon>Fulvivirga</taxon>
    </lineage>
</organism>
<evidence type="ECO:0000256" key="3">
    <source>
        <dbReference type="ARBA" id="ARBA00022679"/>
    </source>
</evidence>
<keyword evidence="7" id="KW-1185">Reference proteome</keyword>
<evidence type="ECO:0000256" key="4">
    <source>
        <dbReference type="ARBA" id="ARBA00022777"/>
    </source>
</evidence>
<dbReference type="PANTHER" id="PTHR42878:SF15">
    <property type="entry name" value="BACTERIOPHYTOCHROME"/>
    <property type="match status" value="1"/>
</dbReference>
<accession>A0ABW9RK43</accession>
<dbReference type="InterPro" id="IPR050351">
    <property type="entry name" value="BphY/WalK/GraS-like"/>
</dbReference>
<comment type="caution">
    <text evidence="6">The sequence shown here is derived from an EMBL/GenBank/DDBJ whole genome shotgun (WGS) entry which is preliminary data.</text>
</comment>
<dbReference type="Gene3D" id="3.30.565.10">
    <property type="entry name" value="Histidine kinase-like ATPase, C-terminal domain"/>
    <property type="match status" value="1"/>
</dbReference>
<evidence type="ECO:0000256" key="1">
    <source>
        <dbReference type="ARBA" id="ARBA00000085"/>
    </source>
</evidence>
<dbReference type="InterPro" id="IPR003594">
    <property type="entry name" value="HATPase_dom"/>
</dbReference>
<comment type="catalytic activity">
    <reaction evidence="1">
        <text>ATP + protein L-histidine = ADP + protein N-phospho-L-histidine.</text>
        <dbReference type="EC" id="2.7.13.3"/>
    </reaction>
</comment>
<dbReference type="EMBL" id="SMLW01000293">
    <property type="protein sequence ID" value="MTI23749.1"/>
    <property type="molecule type" value="Genomic_DNA"/>
</dbReference>
<dbReference type="PROSITE" id="PS50109">
    <property type="entry name" value="HIS_KIN"/>
    <property type="match status" value="1"/>
</dbReference>
<keyword evidence="3" id="KW-0808">Transferase</keyword>
<reference evidence="6 7" key="1">
    <citation type="submission" date="2019-02" db="EMBL/GenBank/DDBJ databases">
        <authorList>
            <person name="Goldberg S.R."/>
            <person name="Haltli B.A."/>
            <person name="Correa H."/>
            <person name="Russell K.G."/>
        </authorList>
    </citation>
    <scope>NUCLEOTIDE SEQUENCE [LARGE SCALE GENOMIC DNA]</scope>
    <source>
        <strain evidence="6 7">JCM 16186</strain>
    </source>
</reference>
<feature type="domain" description="Histidine kinase" evidence="5">
    <location>
        <begin position="1"/>
        <end position="119"/>
    </location>
</feature>
<evidence type="ECO:0000313" key="6">
    <source>
        <dbReference type="EMBL" id="MTI23749.1"/>
    </source>
</evidence>
<dbReference type="InterPro" id="IPR004358">
    <property type="entry name" value="Sig_transdc_His_kin-like_C"/>
</dbReference>
<sequence>MDPLPSAKADQLMMSLVYQNLISNAIKYSSKKEAPSIHIGSQQVNGEVVYFVKDNGAGFDMNFYEKLFGVFQRLHSESEFEGTGIGLATVNRIVQRHGGRIWAEGKIDEGSVFYFTLGN</sequence>
<dbReference type="PANTHER" id="PTHR42878">
    <property type="entry name" value="TWO-COMPONENT HISTIDINE KINASE"/>
    <property type="match status" value="1"/>
</dbReference>
<dbReference type="Proteomes" id="UP000798808">
    <property type="component" value="Unassembled WGS sequence"/>
</dbReference>
<protein>
    <recommendedName>
        <fullName evidence="2">histidine kinase</fullName>
        <ecNumber evidence="2">2.7.13.3</ecNumber>
    </recommendedName>
</protein>
<evidence type="ECO:0000313" key="7">
    <source>
        <dbReference type="Proteomes" id="UP000798808"/>
    </source>
</evidence>
<dbReference type="Pfam" id="PF02518">
    <property type="entry name" value="HATPase_c"/>
    <property type="match status" value="1"/>
</dbReference>
<evidence type="ECO:0000256" key="2">
    <source>
        <dbReference type="ARBA" id="ARBA00012438"/>
    </source>
</evidence>
<dbReference type="SMART" id="SM00387">
    <property type="entry name" value="HATPase_c"/>
    <property type="match status" value="1"/>
</dbReference>
<dbReference type="InterPro" id="IPR005467">
    <property type="entry name" value="His_kinase_dom"/>
</dbReference>
<keyword evidence="4" id="KW-0418">Kinase</keyword>
<proteinExistence type="predicted"/>
<gene>
    <name evidence="6" type="ORF">E1163_02170</name>
</gene>
<dbReference type="SUPFAM" id="SSF55874">
    <property type="entry name" value="ATPase domain of HSP90 chaperone/DNA topoisomerase II/histidine kinase"/>
    <property type="match status" value="1"/>
</dbReference>
<dbReference type="PRINTS" id="PR00344">
    <property type="entry name" value="BCTRLSENSOR"/>
</dbReference>